<dbReference type="OrthoDB" id="2592041at2"/>
<organism evidence="4 5">
    <name type="scientific">Candidatus Scalindua japonica</name>
    <dbReference type="NCBI Taxonomy" id="1284222"/>
    <lineage>
        <taxon>Bacteria</taxon>
        <taxon>Pseudomonadati</taxon>
        <taxon>Planctomycetota</taxon>
        <taxon>Candidatus Brocadiia</taxon>
        <taxon>Candidatus Brocadiales</taxon>
        <taxon>Candidatus Scalinduaceae</taxon>
        <taxon>Candidatus Scalindua</taxon>
    </lineage>
</organism>
<dbReference type="PROSITE" id="PS50005">
    <property type="entry name" value="TPR"/>
    <property type="match status" value="3"/>
</dbReference>
<dbReference type="SUPFAM" id="SSF48452">
    <property type="entry name" value="TPR-like"/>
    <property type="match status" value="1"/>
</dbReference>
<dbReference type="Proteomes" id="UP000218542">
    <property type="component" value="Unassembled WGS sequence"/>
</dbReference>
<evidence type="ECO:0000256" key="1">
    <source>
        <dbReference type="ARBA" id="ARBA00038494"/>
    </source>
</evidence>
<dbReference type="Pfam" id="PF13181">
    <property type="entry name" value="TPR_8"/>
    <property type="match status" value="1"/>
</dbReference>
<dbReference type="InterPro" id="IPR029044">
    <property type="entry name" value="Nucleotide-diphossugar_trans"/>
</dbReference>
<dbReference type="Pfam" id="PF14559">
    <property type="entry name" value="TPR_19"/>
    <property type="match status" value="1"/>
</dbReference>
<comment type="caution">
    <text evidence="4">The sequence shown here is derived from an EMBL/GenBank/DDBJ whole genome shotgun (WGS) entry which is preliminary data.</text>
</comment>
<sequence length="630" mass="72905">MNKMKKNQKLDNNPTLSLCMIVKNEEYFLPMCLDSVKDYIDEIVIVDTGSTDKTIEIAESYNAKIYHHPWENSFSKARNYSLKYATSDWILILDADEEIDKEDAHRLKEVIKDPLESEASQRVDLIFIPVYSKFNNGKNLSIANSERLFRNHLGICYDGIVHNTLRYSAPTRKENIRLHHHGYNQDNEQMERKFLRTSTLLKEQIKNDPENPVPHHNLAVSFLDRNMNSECIKEALEAIRLFELQNSDSQLRLLSYYSAGVAFYRINELSNAKKYAIKSLSFYSEYVDAYCLLSSIYFLQKEYDKCIETTKKYLDLLPSIESDPNSVLSIPYNTLQHAGLAYSRMAIIFLEQGHEPDGLLAFKNAVNSSHKKWEPYINVSRHFAEHGNSKLAEKFLTKGIKLDPCNRHMLYYASEFYENSGASDKALNCLKAIIYCLPDETQAIYKMGLLLMKKNQYDEAIKSFKAVTDKEPEHFNALFNMAIAYEGIGNTNKSKEIYNVLTKKDPNNPEVRLRQGSLFLNENDYTRAKEYFSKLLNTEKYLIEAHLGLSKIALSMNDPESCIKSCDELLKHLNLPRDITINNISELSELYIQIGIVLLREHKEHQVKFSFKIAELLKPGIIDNLEIKRY</sequence>
<reference evidence="5" key="1">
    <citation type="journal article" date="2017" name="Environ. Microbiol. Rep.">
        <title>Genetic Diversity of Marine Anaerobic Ammonium-Oxidizing Bacteria as Revealed by Genomic and Proteomic Analyses of 'Candidatus Scalindua japonica'.</title>
        <authorList>
            <person name="Oshiki M."/>
            <person name="Mizuto K."/>
            <person name="Kimura Z."/>
            <person name="Kindaichi T."/>
            <person name="Satoh H."/>
            <person name="Okabe S."/>
        </authorList>
    </citation>
    <scope>NUCLEOTIDE SEQUENCE [LARGE SCALE GENOMIC DNA]</scope>
    <source>
        <strain evidence="5">husup-a2</strain>
    </source>
</reference>
<feature type="domain" description="Glycosyltransferase 2-like" evidence="3">
    <location>
        <begin position="17"/>
        <end position="130"/>
    </location>
</feature>
<proteinExistence type="inferred from homology"/>
<keyword evidence="2" id="KW-0802">TPR repeat</keyword>
<dbReference type="InterPro" id="IPR019734">
    <property type="entry name" value="TPR_rpt"/>
</dbReference>
<accession>A0A286TVU7</accession>
<dbReference type="SUPFAM" id="SSF53448">
    <property type="entry name" value="Nucleotide-diphospho-sugar transferases"/>
    <property type="match status" value="1"/>
</dbReference>
<feature type="repeat" description="TPR" evidence="2">
    <location>
        <begin position="441"/>
        <end position="474"/>
    </location>
</feature>
<name>A0A286TVU7_9BACT</name>
<feature type="repeat" description="TPR" evidence="2">
    <location>
        <begin position="287"/>
        <end position="320"/>
    </location>
</feature>
<comment type="similarity">
    <text evidence="1">Belongs to the glycosyltransferase 2 family. WaaE/KdtX subfamily.</text>
</comment>
<feature type="repeat" description="TPR" evidence="2">
    <location>
        <begin position="509"/>
        <end position="542"/>
    </location>
</feature>
<dbReference type="RefSeq" id="WP_096893207.1">
    <property type="nucleotide sequence ID" value="NZ_BAOS01000005.1"/>
</dbReference>
<dbReference type="GO" id="GO:0016740">
    <property type="term" value="F:transferase activity"/>
    <property type="evidence" value="ECO:0007669"/>
    <property type="project" value="UniProtKB-KW"/>
</dbReference>
<dbReference type="SMART" id="SM00028">
    <property type="entry name" value="TPR"/>
    <property type="match status" value="9"/>
</dbReference>
<dbReference type="InterPro" id="IPR001173">
    <property type="entry name" value="Glyco_trans_2-like"/>
</dbReference>
<keyword evidence="4" id="KW-0808">Transferase</keyword>
<gene>
    <name evidence="4" type="ORF">SCALIN_C05_0102</name>
</gene>
<evidence type="ECO:0000256" key="2">
    <source>
        <dbReference type="PROSITE-ProRule" id="PRU00339"/>
    </source>
</evidence>
<evidence type="ECO:0000259" key="3">
    <source>
        <dbReference type="Pfam" id="PF00535"/>
    </source>
</evidence>
<dbReference type="PANTHER" id="PTHR43630">
    <property type="entry name" value="POLY-BETA-1,6-N-ACETYL-D-GLUCOSAMINE SYNTHASE"/>
    <property type="match status" value="1"/>
</dbReference>
<dbReference type="InterPro" id="IPR011990">
    <property type="entry name" value="TPR-like_helical_dom_sf"/>
</dbReference>
<dbReference type="Gene3D" id="3.90.550.10">
    <property type="entry name" value="Spore Coat Polysaccharide Biosynthesis Protein SpsA, Chain A"/>
    <property type="match status" value="1"/>
</dbReference>
<protein>
    <submittedName>
        <fullName evidence="4">Glycosyltransferase</fullName>
    </submittedName>
</protein>
<dbReference type="PANTHER" id="PTHR43630:SF2">
    <property type="entry name" value="GLYCOSYLTRANSFERASE"/>
    <property type="match status" value="1"/>
</dbReference>
<evidence type="ECO:0000313" key="5">
    <source>
        <dbReference type="Proteomes" id="UP000218542"/>
    </source>
</evidence>
<dbReference type="CDD" id="cd02511">
    <property type="entry name" value="Beta4Glucosyltransferase"/>
    <property type="match status" value="1"/>
</dbReference>
<dbReference type="AlphaFoldDB" id="A0A286TVU7"/>
<dbReference type="Pfam" id="PF00535">
    <property type="entry name" value="Glycos_transf_2"/>
    <property type="match status" value="1"/>
</dbReference>
<dbReference type="EMBL" id="BAOS01000005">
    <property type="protein sequence ID" value="GAX60017.1"/>
    <property type="molecule type" value="Genomic_DNA"/>
</dbReference>
<dbReference type="Gene3D" id="1.25.40.10">
    <property type="entry name" value="Tetratricopeptide repeat domain"/>
    <property type="match status" value="2"/>
</dbReference>
<evidence type="ECO:0000313" key="4">
    <source>
        <dbReference type="EMBL" id="GAX60017.1"/>
    </source>
</evidence>
<keyword evidence="5" id="KW-1185">Reference proteome</keyword>